<comment type="caution">
    <text evidence="1">The sequence shown here is derived from an EMBL/GenBank/DDBJ whole genome shotgun (WGS) entry which is preliminary data.</text>
</comment>
<keyword evidence="2" id="KW-1185">Reference proteome</keyword>
<sequence>MLDMVQRKKEFDAAVAAASANLDGLLAAGWQCTGESTKTTQMGWMAMMQLAGKRSAEHDSSAGSTPTKRRVIERMQTPPSRTSPGISRLECDNEVPPTDLEIARVYAELESMHQEVAGVDIQHVLHGVLRVTSKHNLVEQHGATYLAYNKCLLLQAFEGRRSLGLKTGHGGMLLRKVVEKWEEEIRDGASIYVPKIKRNNEVACRLLACVVELSQHLSPDDEARTCEPTWTHNFIAPYMSLIADAELTVKYDSTTAYSVKRPDVQIVSGNRVITCVEIKHKWAKQTDMKKDQSRVIKSAMHYISHDASTFELAANPVRLALWCAGEEVFVYEVVGYPSGLFIAVEIARFCLPTSIRPGTVSLVADAIGWFSAVAERVQHVKRRMHADVARPGRSFGGGDNEEEEF</sequence>
<gene>
    <name evidence="1" type="ORF">HDU87_002638</name>
</gene>
<proteinExistence type="predicted"/>
<dbReference type="Proteomes" id="UP001212152">
    <property type="component" value="Unassembled WGS sequence"/>
</dbReference>
<dbReference type="AlphaFoldDB" id="A0AAD5TRI3"/>
<dbReference type="EMBL" id="JADGJQ010000002">
    <property type="protein sequence ID" value="KAJ3185072.1"/>
    <property type="molecule type" value="Genomic_DNA"/>
</dbReference>
<protein>
    <submittedName>
        <fullName evidence="1">Uncharacterized protein</fullName>
    </submittedName>
</protein>
<organism evidence="1 2">
    <name type="scientific">Geranomyces variabilis</name>
    <dbReference type="NCBI Taxonomy" id="109894"/>
    <lineage>
        <taxon>Eukaryota</taxon>
        <taxon>Fungi</taxon>
        <taxon>Fungi incertae sedis</taxon>
        <taxon>Chytridiomycota</taxon>
        <taxon>Chytridiomycota incertae sedis</taxon>
        <taxon>Chytridiomycetes</taxon>
        <taxon>Spizellomycetales</taxon>
        <taxon>Powellomycetaceae</taxon>
        <taxon>Geranomyces</taxon>
    </lineage>
</organism>
<name>A0AAD5TRI3_9FUNG</name>
<reference evidence="1" key="1">
    <citation type="submission" date="2020-05" db="EMBL/GenBank/DDBJ databases">
        <title>Phylogenomic resolution of chytrid fungi.</title>
        <authorList>
            <person name="Stajich J.E."/>
            <person name="Amses K."/>
            <person name="Simmons R."/>
            <person name="Seto K."/>
            <person name="Myers J."/>
            <person name="Bonds A."/>
            <person name="Quandt C.A."/>
            <person name="Barry K."/>
            <person name="Liu P."/>
            <person name="Grigoriev I."/>
            <person name="Longcore J.E."/>
            <person name="James T.Y."/>
        </authorList>
    </citation>
    <scope>NUCLEOTIDE SEQUENCE</scope>
    <source>
        <strain evidence="1">JEL0379</strain>
    </source>
</reference>
<evidence type="ECO:0000313" key="1">
    <source>
        <dbReference type="EMBL" id="KAJ3185072.1"/>
    </source>
</evidence>
<evidence type="ECO:0000313" key="2">
    <source>
        <dbReference type="Proteomes" id="UP001212152"/>
    </source>
</evidence>
<accession>A0AAD5TRI3</accession>